<dbReference type="InterPro" id="IPR003661">
    <property type="entry name" value="HisK_dim/P_dom"/>
</dbReference>
<dbReference type="PRINTS" id="PR00344">
    <property type="entry name" value="BCTRLSENSOR"/>
</dbReference>
<evidence type="ECO:0000256" key="1">
    <source>
        <dbReference type="ARBA" id="ARBA00000085"/>
    </source>
</evidence>
<dbReference type="SUPFAM" id="SSF47384">
    <property type="entry name" value="Homodimeric domain of signal transducing histidine kinase"/>
    <property type="match status" value="1"/>
</dbReference>
<evidence type="ECO:0000259" key="10">
    <source>
        <dbReference type="PROSITE" id="PS50109"/>
    </source>
</evidence>
<dbReference type="CDD" id="cd00075">
    <property type="entry name" value="HATPase"/>
    <property type="match status" value="1"/>
</dbReference>
<evidence type="ECO:0000256" key="7">
    <source>
        <dbReference type="ARBA" id="ARBA00022840"/>
    </source>
</evidence>
<dbReference type="EC" id="2.7.13.3" evidence="2"/>
<organism evidence="11">
    <name type="scientific">candidate division WOR-3 bacterium</name>
    <dbReference type="NCBI Taxonomy" id="2052148"/>
    <lineage>
        <taxon>Bacteria</taxon>
        <taxon>Bacteria division WOR-3</taxon>
    </lineage>
</organism>
<protein>
    <recommendedName>
        <fullName evidence="2">histidine kinase</fullName>
        <ecNumber evidence="2">2.7.13.3</ecNumber>
    </recommendedName>
</protein>
<feature type="transmembrane region" description="Helical" evidence="9">
    <location>
        <begin position="155"/>
        <end position="174"/>
    </location>
</feature>
<dbReference type="PANTHER" id="PTHR43065">
    <property type="entry name" value="SENSOR HISTIDINE KINASE"/>
    <property type="match status" value="1"/>
</dbReference>
<keyword evidence="9" id="KW-1133">Transmembrane helix</keyword>
<keyword evidence="9" id="KW-0472">Membrane</keyword>
<gene>
    <name evidence="11" type="ORF">ENV70_07050</name>
</gene>
<comment type="catalytic activity">
    <reaction evidence="1">
        <text>ATP + protein L-histidine = ADP + protein N-phospho-L-histidine.</text>
        <dbReference type="EC" id="2.7.13.3"/>
    </reaction>
</comment>
<evidence type="ECO:0000313" key="11">
    <source>
        <dbReference type="EMBL" id="HHS63347.1"/>
    </source>
</evidence>
<feature type="transmembrane region" description="Helical" evidence="9">
    <location>
        <begin position="12"/>
        <end position="32"/>
    </location>
</feature>
<dbReference type="InterPro" id="IPR005467">
    <property type="entry name" value="His_kinase_dom"/>
</dbReference>
<feature type="domain" description="Histidine kinase" evidence="10">
    <location>
        <begin position="225"/>
        <end position="421"/>
    </location>
</feature>
<dbReference type="Pfam" id="PF02518">
    <property type="entry name" value="HATPase_c"/>
    <property type="match status" value="1"/>
</dbReference>
<evidence type="ECO:0000256" key="6">
    <source>
        <dbReference type="ARBA" id="ARBA00022777"/>
    </source>
</evidence>
<dbReference type="SMART" id="SM00388">
    <property type="entry name" value="HisKA"/>
    <property type="match status" value="1"/>
</dbReference>
<keyword evidence="7" id="KW-0067">ATP-binding</keyword>
<evidence type="ECO:0000256" key="4">
    <source>
        <dbReference type="ARBA" id="ARBA00022679"/>
    </source>
</evidence>
<evidence type="ECO:0000256" key="5">
    <source>
        <dbReference type="ARBA" id="ARBA00022741"/>
    </source>
</evidence>
<keyword evidence="4" id="KW-0808">Transferase</keyword>
<dbReference type="InterPro" id="IPR036097">
    <property type="entry name" value="HisK_dim/P_sf"/>
</dbReference>
<dbReference type="InterPro" id="IPR004358">
    <property type="entry name" value="Sig_transdc_His_kin-like_C"/>
</dbReference>
<dbReference type="Gene3D" id="1.10.287.130">
    <property type="match status" value="1"/>
</dbReference>
<dbReference type="PROSITE" id="PS50109">
    <property type="entry name" value="HIS_KIN"/>
    <property type="match status" value="1"/>
</dbReference>
<dbReference type="SUPFAM" id="SSF55874">
    <property type="entry name" value="ATPase domain of HSP90 chaperone/DNA topoisomerase II/histidine kinase"/>
    <property type="match status" value="1"/>
</dbReference>
<keyword evidence="9" id="KW-0812">Transmembrane</keyword>
<comment type="caution">
    <text evidence="11">The sequence shown here is derived from an EMBL/GenBank/DDBJ whole genome shotgun (WGS) entry which is preliminary data.</text>
</comment>
<keyword evidence="3" id="KW-0597">Phosphoprotein</keyword>
<keyword evidence="5" id="KW-0547">Nucleotide-binding</keyword>
<sequence>MAKKGSYPRDIAIISVVFIFLIIFLAVVNLYVSTQLRKAFLNAQQERIYSLARFCSFYVNHPDKERLLKTITESFNIGRLLITDSLGNKIYDSAIGLNIPGIILNDTKKFSELPESGRILQKEDDVVYHNPDPNCYLYLLNIADYTPIDNVFRWHLFYITLSLIFISFLGFFLIKNLFLPMRYVAGVARKYGIEMRREEFVSTTFNEISNKIKEKEKELLELSAYIAHEFRNSLATITGIAHLIEKGKKEPSEIIRECKIMDGLITSLIEYARPIKLMKTEFNLSALIEEGIKKANIPFEIKIEKDYKYQGEISADYELMLNVMVNILKNSVEAMASGGKIKITTDIEEDSILITIADTGKGIPQNMIKNIFSPFYSGKKEGTGLGLAFVKKVIDMHDGRIVVDSTTDKGTEFLIRIPHSP</sequence>
<name>A0A7C6EJV7_UNCW3</name>
<dbReference type="SMART" id="SM00387">
    <property type="entry name" value="HATPase_c"/>
    <property type="match status" value="1"/>
</dbReference>
<proteinExistence type="predicted"/>
<keyword evidence="8" id="KW-0902">Two-component regulatory system</keyword>
<accession>A0A7C6EJV7</accession>
<dbReference type="GO" id="GO:0000155">
    <property type="term" value="F:phosphorelay sensor kinase activity"/>
    <property type="evidence" value="ECO:0007669"/>
    <property type="project" value="InterPro"/>
</dbReference>
<evidence type="ECO:0000256" key="9">
    <source>
        <dbReference type="SAM" id="Phobius"/>
    </source>
</evidence>
<dbReference type="GO" id="GO:0005524">
    <property type="term" value="F:ATP binding"/>
    <property type="evidence" value="ECO:0007669"/>
    <property type="project" value="UniProtKB-KW"/>
</dbReference>
<dbReference type="PANTHER" id="PTHR43065:SF10">
    <property type="entry name" value="PEROXIDE STRESS-ACTIVATED HISTIDINE KINASE MAK3"/>
    <property type="match status" value="1"/>
</dbReference>
<dbReference type="EMBL" id="DTHJ01000143">
    <property type="protein sequence ID" value="HHS63347.1"/>
    <property type="molecule type" value="Genomic_DNA"/>
</dbReference>
<evidence type="ECO:0000256" key="2">
    <source>
        <dbReference type="ARBA" id="ARBA00012438"/>
    </source>
</evidence>
<dbReference type="Gene3D" id="3.30.565.10">
    <property type="entry name" value="Histidine kinase-like ATPase, C-terminal domain"/>
    <property type="match status" value="1"/>
</dbReference>
<dbReference type="AlphaFoldDB" id="A0A7C6EJV7"/>
<dbReference type="InterPro" id="IPR003594">
    <property type="entry name" value="HATPase_dom"/>
</dbReference>
<evidence type="ECO:0000256" key="8">
    <source>
        <dbReference type="ARBA" id="ARBA00023012"/>
    </source>
</evidence>
<dbReference type="Pfam" id="PF00512">
    <property type="entry name" value="HisKA"/>
    <property type="match status" value="1"/>
</dbReference>
<evidence type="ECO:0000256" key="3">
    <source>
        <dbReference type="ARBA" id="ARBA00022553"/>
    </source>
</evidence>
<dbReference type="InterPro" id="IPR036890">
    <property type="entry name" value="HATPase_C_sf"/>
</dbReference>
<keyword evidence="6" id="KW-0418">Kinase</keyword>
<reference evidence="11" key="1">
    <citation type="journal article" date="2020" name="mSystems">
        <title>Genome- and Community-Level Interaction Insights into Carbon Utilization and Element Cycling Functions of Hydrothermarchaeota in Hydrothermal Sediment.</title>
        <authorList>
            <person name="Zhou Z."/>
            <person name="Liu Y."/>
            <person name="Xu W."/>
            <person name="Pan J."/>
            <person name="Luo Z.H."/>
            <person name="Li M."/>
        </authorList>
    </citation>
    <scope>NUCLEOTIDE SEQUENCE [LARGE SCALE GENOMIC DNA]</scope>
    <source>
        <strain evidence="11">SpSt-783</strain>
    </source>
</reference>
<dbReference type="CDD" id="cd00082">
    <property type="entry name" value="HisKA"/>
    <property type="match status" value="1"/>
</dbReference>